<feature type="domain" description="VOC" evidence="1">
    <location>
        <begin position="5"/>
        <end position="129"/>
    </location>
</feature>
<evidence type="ECO:0000259" key="1">
    <source>
        <dbReference type="PROSITE" id="PS51819"/>
    </source>
</evidence>
<dbReference type="OrthoDB" id="9798430at2"/>
<organism evidence="2 3">
    <name type="scientific">Streptomyces triticagri</name>
    <dbReference type="NCBI Taxonomy" id="2293568"/>
    <lineage>
        <taxon>Bacteria</taxon>
        <taxon>Bacillati</taxon>
        <taxon>Actinomycetota</taxon>
        <taxon>Actinomycetes</taxon>
        <taxon>Kitasatosporales</taxon>
        <taxon>Streptomycetaceae</taxon>
        <taxon>Streptomyces</taxon>
    </lineage>
</organism>
<keyword evidence="3" id="KW-1185">Reference proteome</keyword>
<dbReference type="RefSeq" id="WP_128557363.1">
    <property type="nucleotide sequence ID" value="NZ_QUAK01000105.1"/>
</dbReference>
<accession>A0A372M318</accession>
<proteinExistence type="predicted"/>
<gene>
    <name evidence="2" type="ORF">DY218_19550</name>
</gene>
<dbReference type="PANTHER" id="PTHR36503">
    <property type="entry name" value="BLR2520 PROTEIN"/>
    <property type="match status" value="1"/>
</dbReference>
<dbReference type="SUPFAM" id="SSF54593">
    <property type="entry name" value="Glyoxalase/Bleomycin resistance protein/Dihydroxybiphenyl dioxygenase"/>
    <property type="match status" value="1"/>
</dbReference>
<comment type="caution">
    <text evidence="2">The sequence shown here is derived from an EMBL/GenBank/DDBJ whole genome shotgun (WGS) entry which is preliminary data.</text>
</comment>
<name>A0A372M318_9ACTN</name>
<dbReference type="InterPro" id="IPR037523">
    <property type="entry name" value="VOC_core"/>
</dbReference>
<dbReference type="EMBL" id="QUAK01000105">
    <property type="protein sequence ID" value="RFU85030.1"/>
    <property type="molecule type" value="Genomic_DNA"/>
</dbReference>
<dbReference type="PROSITE" id="PS51819">
    <property type="entry name" value="VOC"/>
    <property type="match status" value="1"/>
</dbReference>
<dbReference type="InterPro" id="IPR004360">
    <property type="entry name" value="Glyas_Fos-R_dOase_dom"/>
</dbReference>
<evidence type="ECO:0000313" key="3">
    <source>
        <dbReference type="Proteomes" id="UP000263094"/>
    </source>
</evidence>
<dbReference type="PANTHER" id="PTHR36503:SF3">
    <property type="entry name" value="BLR0126 PROTEIN"/>
    <property type="match status" value="1"/>
</dbReference>
<dbReference type="Proteomes" id="UP000263094">
    <property type="component" value="Unassembled WGS sequence"/>
</dbReference>
<reference evidence="2 3" key="1">
    <citation type="submission" date="2018-08" db="EMBL/GenBank/DDBJ databases">
        <title>Isolation, diversity and antifungal activity of Actinobacteria from wheat.</title>
        <authorList>
            <person name="Han C."/>
        </authorList>
    </citation>
    <scope>NUCLEOTIDE SEQUENCE [LARGE SCALE GENOMIC DNA]</scope>
    <source>
        <strain evidence="2 3">NEAU-YY421</strain>
    </source>
</reference>
<dbReference type="InterPro" id="IPR029068">
    <property type="entry name" value="Glyas_Bleomycin-R_OHBP_Dase"/>
</dbReference>
<dbReference type="Pfam" id="PF00903">
    <property type="entry name" value="Glyoxalase"/>
    <property type="match status" value="1"/>
</dbReference>
<protein>
    <submittedName>
        <fullName evidence="2">Glyoxalase</fullName>
    </submittedName>
</protein>
<dbReference type="Gene3D" id="3.10.180.10">
    <property type="entry name" value="2,3-Dihydroxybiphenyl 1,2-Dioxygenase, domain 1"/>
    <property type="match status" value="1"/>
</dbReference>
<evidence type="ECO:0000313" key="2">
    <source>
        <dbReference type="EMBL" id="RFU85030.1"/>
    </source>
</evidence>
<dbReference type="AlphaFoldDB" id="A0A372M318"/>
<sequence>MTTPRIDALSMVVSDMAAAVAFYRRLGLDFPEGSESEDHAEAPMPGGLRFMLDTEAAIRSFAPDFTPPSPDGRAGFAFKCESPSQVDAVYAELTAAGHKGAAEPWDADWGQRYAQVEDPDGQTVDLFAWQPEKG</sequence>